<evidence type="ECO:0000259" key="13">
    <source>
        <dbReference type="Pfam" id="PF00464"/>
    </source>
</evidence>
<keyword evidence="9 11" id="KW-0663">Pyridoxal phosphate</keyword>
<organism evidence="14 15">
    <name type="scientific">Actinomadura coerulea</name>
    <dbReference type="NCBI Taxonomy" id="46159"/>
    <lineage>
        <taxon>Bacteria</taxon>
        <taxon>Bacillati</taxon>
        <taxon>Actinomycetota</taxon>
        <taxon>Actinomycetes</taxon>
        <taxon>Streptosporangiales</taxon>
        <taxon>Thermomonosporaceae</taxon>
        <taxon>Actinomadura</taxon>
    </lineage>
</organism>
<dbReference type="InterPro" id="IPR015424">
    <property type="entry name" value="PyrdxlP-dep_Trfase"/>
</dbReference>
<accession>A0A7X0FX28</accession>
<comment type="cofactor">
    <cofactor evidence="1 11 12">
        <name>pyridoxal 5'-phosphate</name>
        <dbReference type="ChEBI" id="CHEBI:597326"/>
    </cofactor>
</comment>
<dbReference type="FunFam" id="3.40.640.10:FF:000001">
    <property type="entry name" value="Serine hydroxymethyltransferase"/>
    <property type="match status" value="1"/>
</dbReference>
<dbReference type="GO" id="GO:0042803">
    <property type="term" value="F:protein homodimerization activity"/>
    <property type="evidence" value="ECO:0007669"/>
    <property type="project" value="UniProtKB-ARBA"/>
</dbReference>
<comment type="function">
    <text evidence="10">Catalyzes the reversible interconversion of serine and glycine with tetrahydrofolate (THF) serving as the one-carbon carrier. This reaction serves as the major source of one-carbon groups required for the biosynthesis of purines, thymidylate, methionine, and other important biomolecules. Also exhibits THF-independent aldolase activity toward beta-hydroxyamino acids, producing glycine and aldehydes, via a retro-aldol mechanism. Thus, is able to catalyze the cleavage of L-allo-threonine.</text>
</comment>
<dbReference type="GO" id="GO:0019264">
    <property type="term" value="P:glycine biosynthetic process from serine"/>
    <property type="evidence" value="ECO:0007669"/>
    <property type="project" value="UniProtKB-UniRule"/>
</dbReference>
<evidence type="ECO:0000256" key="5">
    <source>
        <dbReference type="ARBA" id="ARBA00022490"/>
    </source>
</evidence>
<dbReference type="GO" id="GO:0005829">
    <property type="term" value="C:cytosol"/>
    <property type="evidence" value="ECO:0007669"/>
    <property type="project" value="TreeGrafter"/>
</dbReference>
<keyword evidence="5 11" id="KW-0963">Cytoplasm</keyword>
<dbReference type="EMBL" id="JACHMQ010000001">
    <property type="protein sequence ID" value="MBB6395293.1"/>
    <property type="molecule type" value="Genomic_DNA"/>
</dbReference>
<dbReference type="RefSeq" id="WP_185024814.1">
    <property type="nucleotide sequence ID" value="NZ_JACHMQ010000001.1"/>
</dbReference>
<keyword evidence="8 11" id="KW-0808">Transferase</keyword>
<dbReference type="EC" id="2.1.2.1" evidence="11"/>
<dbReference type="UniPathway" id="UPA00288">
    <property type="reaction ID" value="UER01023"/>
</dbReference>
<dbReference type="InterPro" id="IPR001085">
    <property type="entry name" value="Ser_HO-MeTrfase"/>
</dbReference>
<dbReference type="HAMAP" id="MF_00051">
    <property type="entry name" value="SHMT"/>
    <property type="match status" value="1"/>
</dbReference>
<comment type="caution">
    <text evidence="11">Lacks conserved residue(s) required for the propagation of feature annotation.</text>
</comment>
<keyword evidence="6 11" id="KW-0554">One-carbon metabolism</keyword>
<sequence length="423" mass="45132">MHEPAVPHLQGQDPEIAALVEAEARRQYEKIRLIASENYVSEAVLEAAGTVLTNKYSEGYAGRRYYEGQQNVDPIELLAIERAKGVFGAEHANVQPYSGSPANLAVYMAFLEPGDPVMGLSLPMGGHLTHGWSVSATGKWFRPVRYDVRADTGRVDMDQVRDLALKERPKLIWCGGTAVPRTIDFPAFAEIARETGAILAADIAHIAGLVAGGAHPSPIGHADVVTTTTHKTLRGPRGAMILSTAEHAKAVDKAVFPGLQGGPHNHTTAAIAVALKEAARPDFAGYARQVVANAKVLAAALLDRGYDLISGGTDNHLILIDLTGKGVAGKPAAQALDRAGIELNYNAVPFDPRKPFDPSGLRLGTAAITTRGIGEEHMPRLAEWIDEVVQATAKQDEAVLDRVAGQVRDLLASFPMPGWRSAP</sequence>
<comment type="similarity">
    <text evidence="3 11">Belongs to the SHMT family.</text>
</comment>
<dbReference type="GO" id="GO:0030170">
    <property type="term" value="F:pyridoxal phosphate binding"/>
    <property type="evidence" value="ECO:0007669"/>
    <property type="project" value="UniProtKB-UniRule"/>
</dbReference>
<evidence type="ECO:0000256" key="4">
    <source>
        <dbReference type="ARBA" id="ARBA00011738"/>
    </source>
</evidence>
<proteinExistence type="inferred from homology"/>
<name>A0A7X0FX28_9ACTN</name>
<comment type="subunit">
    <text evidence="4 11">Homodimer.</text>
</comment>
<evidence type="ECO:0000256" key="1">
    <source>
        <dbReference type="ARBA" id="ARBA00001933"/>
    </source>
</evidence>
<keyword evidence="14" id="KW-0489">Methyltransferase</keyword>
<evidence type="ECO:0000313" key="15">
    <source>
        <dbReference type="Proteomes" id="UP000546324"/>
    </source>
</evidence>
<dbReference type="Gene3D" id="3.90.1150.10">
    <property type="entry name" value="Aspartate Aminotransferase, domain 1"/>
    <property type="match status" value="1"/>
</dbReference>
<dbReference type="GO" id="GO:0008168">
    <property type="term" value="F:methyltransferase activity"/>
    <property type="evidence" value="ECO:0007669"/>
    <property type="project" value="UniProtKB-KW"/>
</dbReference>
<protein>
    <recommendedName>
        <fullName evidence="11">Serine hydroxymethyltransferase</fullName>
        <shortName evidence="11">SHMT</shortName>
        <shortName evidence="11">Serine methylase</shortName>
        <ecNumber evidence="11">2.1.2.1</ecNumber>
    </recommendedName>
</protein>
<dbReference type="InterPro" id="IPR015422">
    <property type="entry name" value="PyrdxlP-dep_Trfase_small"/>
</dbReference>
<feature type="site" description="Plays an important role in substrate specificity" evidence="11">
    <location>
        <position position="230"/>
    </location>
</feature>
<keyword evidence="15" id="KW-1185">Reference proteome</keyword>
<dbReference type="UniPathway" id="UPA00193"/>
<evidence type="ECO:0000256" key="2">
    <source>
        <dbReference type="ARBA" id="ARBA00004496"/>
    </source>
</evidence>
<dbReference type="PANTHER" id="PTHR11680">
    <property type="entry name" value="SERINE HYDROXYMETHYLTRANSFERASE"/>
    <property type="match status" value="1"/>
</dbReference>
<keyword evidence="7 11" id="KW-0028">Amino-acid biosynthesis</keyword>
<dbReference type="GO" id="GO:0035999">
    <property type="term" value="P:tetrahydrofolate interconversion"/>
    <property type="evidence" value="ECO:0007669"/>
    <property type="project" value="UniProtKB-UniRule"/>
</dbReference>
<dbReference type="InterPro" id="IPR015421">
    <property type="entry name" value="PyrdxlP-dep_Trfase_major"/>
</dbReference>
<feature type="domain" description="Serine hydroxymethyltransferase-like" evidence="13">
    <location>
        <begin position="10"/>
        <end position="385"/>
    </location>
</feature>
<evidence type="ECO:0000256" key="8">
    <source>
        <dbReference type="ARBA" id="ARBA00022679"/>
    </source>
</evidence>
<dbReference type="CDD" id="cd00378">
    <property type="entry name" value="SHMT"/>
    <property type="match status" value="1"/>
</dbReference>
<feature type="binding site" evidence="11">
    <location>
        <position position="122"/>
    </location>
    <ligand>
        <name>(6S)-5,6,7,8-tetrahydrofolate</name>
        <dbReference type="ChEBI" id="CHEBI:57453"/>
    </ligand>
</feature>
<feature type="modified residue" description="N6-(pyridoxal phosphate)lysine" evidence="11 12">
    <location>
        <position position="231"/>
    </location>
</feature>
<dbReference type="PROSITE" id="PS00096">
    <property type="entry name" value="SHMT"/>
    <property type="match status" value="1"/>
</dbReference>
<dbReference type="Pfam" id="PF00464">
    <property type="entry name" value="SHMT"/>
    <property type="match status" value="1"/>
</dbReference>
<comment type="caution">
    <text evidence="14">The sequence shown here is derived from an EMBL/GenBank/DDBJ whole genome shotgun (WGS) entry which is preliminary data.</text>
</comment>
<evidence type="ECO:0000313" key="14">
    <source>
        <dbReference type="EMBL" id="MBB6395293.1"/>
    </source>
</evidence>
<dbReference type="PANTHER" id="PTHR11680:SF50">
    <property type="entry name" value="SERINE HYDROXYMETHYLTRANSFERASE"/>
    <property type="match status" value="1"/>
</dbReference>
<comment type="subcellular location">
    <subcellularLocation>
        <location evidence="2 11">Cytoplasm</location>
    </subcellularLocation>
</comment>
<evidence type="ECO:0000256" key="7">
    <source>
        <dbReference type="ARBA" id="ARBA00022605"/>
    </source>
</evidence>
<dbReference type="InterPro" id="IPR039429">
    <property type="entry name" value="SHMT-like_dom"/>
</dbReference>
<reference evidence="14 15" key="1">
    <citation type="submission" date="2020-08" db="EMBL/GenBank/DDBJ databases">
        <title>Sequencing the genomes of 1000 actinobacteria strains.</title>
        <authorList>
            <person name="Klenk H.-P."/>
        </authorList>
    </citation>
    <scope>NUCLEOTIDE SEQUENCE [LARGE SCALE GENOMIC DNA]</scope>
    <source>
        <strain evidence="14 15">DSM 43675</strain>
    </source>
</reference>
<dbReference type="GO" id="GO:0032259">
    <property type="term" value="P:methylation"/>
    <property type="evidence" value="ECO:0007669"/>
    <property type="project" value="UniProtKB-KW"/>
</dbReference>
<dbReference type="Proteomes" id="UP000546324">
    <property type="component" value="Unassembled WGS sequence"/>
</dbReference>
<comment type="catalytic activity">
    <reaction evidence="11">
        <text>(6R)-5,10-methylene-5,6,7,8-tetrahydrofolate + glycine + H2O = (6S)-5,6,7,8-tetrahydrofolate + L-serine</text>
        <dbReference type="Rhea" id="RHEA:15481"/>
        <dbReference type="ChEBI" id="CHEBI:15377"/>
        <dbReference type="ChEBI" id="CHEBI:15636"/>
        <dbReference type="ChEBI" id="CHEBI:33384"/>
        <dbReference type="ChEBI" id="CHEBI:57305"/>
        <dbReference type="ChEBI" id="CHEBI:57453"/>
        <dbReference type="EC" id="2.1.2.1"/>
    </reaction>
</comment>
<evidence type="ECO:0000256" key="12">
    <source>
        <dbReference type="PIRSR" id="PIRSR000412-50"/>
    </source>
</evidence>
<dbReference type="AlphaFoldDB" id="A0A7X0FX28"/>
<evidence type="ECO:0000256" key="10">
    <source>
        <dbReference type="ARBA" id="ARBA00054606"/>
    </source>
</evidence>
<dbReference type="InterPro" id="IPR019798">
    <property type="entry name" value="Ser_HO-MeTrfase_PLP_BS"/>
</dbReference>
<comment type="pathway">
    <text evidence="11">One-carbon metabolism; tetrahydrofolate interconversion.</text>
</comment>
<dbReference type="SUPFAM" id="SSF53383">
    <property type="entry name" value="PLP-dependent transferases"/>
    <property type="match status" value="1"/>
</dbReference>
<comment type="pathway">
    <text evidence="11">Amino-acid biosynthesis; glycine biosynthesis; glycine from L-serine: step 1/1.</text>
</comment>
<dbReference type="Gene3D" id="3.40.640.10">
    <property type="entry name" value="Type I PLP-dependent aspartate aminotransferase-like (Major domain)"/>
    <property type="match status" value="1"/>
</dbReference>
<feature type="binding site" evidence="11">
    <location>
        <position position="246"/>
    </location>
    <ligand>
        <name>(6S)-5,6,7,8-tetrahydrofolate</name>
        <dbReference type="ChEBI" id="CHEBI:57453"/>
    </ligand>
</feature>
<feature type="binding site" evidence="11">
    <location>
        <begin position="126"/>
        <end position="128"/>
    </location>
    <ligand>
        <name>(6S)-5,6,7,8-tetrahydrofolate</name>
        <dbReference type="ChEBI" id="CHEBI:57453"/>
    </ligand>
</feature>
<dbReference type="GO" id="GO:0004372">
    <property type="term" value="F:glycine hydroxymethyltransferase activity"/>
    <property type="evidence" value="ECO:0007669"/>
    <property type="project" value="UniProtKB-UniRule"/>
</dbReference>
<dbReference type="InterPro" id="IPR049943">
    <property type="entry name" value="Ser_HO-MeTrfase-like"/>
</dbReference>
<evidence type="ECO:0000256" key="3">
    <source>
        <dbReference type="ARBA" id="ARBA00006376"/>
    </source>
</evidence>
<dbReference type="PIRSF" id="PIRSF000412">
    <property type="entry name" value="SHMT"/>
    <property type="match status" value="1"/>
</dbReference>
<evidence type="ECO:0000256" key="6">
    <source>
        <dbReference type="ARBA" id="ARBA00022563"/>
    </source>
</evidence>
<evidence type="ECO:0000256" key="11">
    <source>
        <dbReference type="HAMAP-Rule" id="MF_00051"/>
    </source>
</evidence>
<gene>
    <name evidence="11" type="primary">glyA</name>
    <name evidence="14" type="ORF">BKA00_002207</name>
</gene>
<evidence type="ECO:0000256" key="9">
    <source>
        <dbReference type="ARBA" id="ARBA00022898"/>
    </source>
</evidence>
<dbReference type="NCBIfam" id="NF000586">
    <property type="entry name" value="PRK00011.1"/>
    <property type="match status" value="1"/>
</dbReference>